<proteinExistence type="predicted"/>
<accession>A0A1I4MCU4</accession>
<gene>
    <name evidence="2" type="ORF">SAMN04490355_103230</name>
</gene>
<sequence length="73" mass="7708">MAVVKLPQTSTIAIKLQKGVTTSGSPAYVTRNYTGKPAATDQDLFDVAVALMGLQAYPLAEIARVDNAILLSE</sequence>
<name>A0A1I4MCU4_9FIRM</name>
<dbReference type="EMBL" id="FOTS01000032">
    <property type="protein sequence ID" value="SFM00980.1"/>
    <property type="molecule type" value="Genomic_DNA"/>
</dbReference>
<feature type="domain" description="DUF1659" evidence="1">
    <location>
        <begin position="2"/>
        <end position="70"/>
    </location>
</feature>
<dbReference type="AlphaFoldDB" id="A0A1I4MCU4"/>
<dbReference type="Pfam" id="PF07872">
    <property type="entry name" value="DUF1659"/>
    <property type="match status" value="1"/>
</dbReference>
<reference evidence="3" key="1">
    <citation type="submission" date="2016-10" db="EMBL/GenBank/DDBJ databases">
        <authorList>
            <person name="Varghese N."/>
            <person name="Submissions S."/>
        </authorList>
    </citation>
    <scope>NUCLEOTIDE SEQUENCE [LARGE SCALE GENOMIC DNA]</scope>
    <source>
        <strain evidence="3">DSM 13327</strain>
    </source>
</reference>
<dbReference type="Proteomes" id="UP000199520">
    <property type="component" value="Unassembled WGS sequence"/>
</dbReference>
<dbReference type="STRING" id="1123291.SAMN04490355_103230"/>
<dbReference type="OrthoDB" id="1954703at2"/>
<dbReference type="InterPro" id="IPR012454">
    <property type="entry name" value="DUF1659"/>
</dbReference>
<evidence type="ECO:0000259" key="1">
    <source>
        <dbReference type="Pfam" id="PF07872"/>
    </source>
</evidence>
<dbReference type="RefSeq" id="WP_090939609.1">
    <property type="nucleotide sequence ID" value="NZ_FOTS01000032.1"/>
</dbReference>
<organism evidence="2 3">
    <name type="scientific">Pelosinus propionicus DSM 13327</name>
    <dbReference type="NCBI Taxonomy" id="1123291"/>
    <lineage>
        <taxon>Bacteria</taxon>
        <taxon>Bacillati</taxon>
        <taxon>Bacillota</taxon>
        <taxon>Negativicutes</taxon>
        <taxon>Selenomonadales</taxon>
        <taxon>Sporomusaceae</taxon>
        <taxon>Pelosinus</taxon>
    </lineage>
</organism>
<evidence type="ECO:0000313" key="2">
    <source>
        <dbReference type="EMBL" id="SFM00980.1"/>
    </source>
</evidence>
<protein>
    <recommendedName>
        <fullName evidence="1">DUF1659 domain-containing protein</fullName>
    </recommendedName>
</protein>
<keyword evidence="3" id="KW-1185">Reference proteome</keyword>
<evidence type="ECO:0000313" key="3">
    <source>
        <dbReference type="Proteomes" id="UP000199520"/>
    </source>
</evidence>